<keyword evidence="1" id="KW-0150">Chloroplast</keyword>
<accession>A0A1Z1M490</accession>
<dbReference type="AlphaFoldDB" id="A0A1Z1M490"/>
<protein>
    <submittedName>
        <fullName evidence="1">Uncharacterized protein</fullName>
    </submittedName>
</protein>
<dbReference type="EMBL" id="MF101414">
    <property type="protein sequence ID" value="ARW60720.1"/>
    <property type="molecule type" value="Genomic_DNA"/>
</dbReference>
<evidence type="ECO:0000313" key="1">
    <source>
        <dbReference type="EMBL" id="ARW60720.1"/>
    </source>
</evidence>
<geneLocation type="chloroplast" evidence="1"/>
<gene>
    <name evidence="1" type="primary">orf33c</name>
</gene>
<keyword evidence="1" id="KW-0934">Plastid</keyword>
<reference evidence="1" key="1">
    <citation type="journal article" date="2017" name="J. Phycol.">
        <title>Analysis of chloroplast genomes and a supermatrix inform reclassification of the Rhodomelaceae (Rhodophyta).</title>
        <authorList>
            <person name="Diaz-Tapia P."/>
            <person name="Maggs C.A."/>
            <person name="West J.A."/>
            <person name="Verbruggen H."/>
        </authorList>
    </citation>
    <scope>NUCLEOTIDE SEQUENCE</scope>
    <source>
        <strain evidence="1">JH1432</strain>
    </source>
</reference>
<name>A0A1Z1M490_9FLOR</name>
<proteinExistence type="predicted"/>
<sequence length="33" mass="4129">MNLNYRVNIVKMLKSDYFYLFMSTYENNNLFIE</sequence>
<organism evidence="1">
    <name type="scientific">Polysiphonia sp</name>
    <dbReference type="NCBI Taxonomy" id="1967842"/>
    <lineage>
        <taxon>Eukaryota</taxon>
        <taxon>Rhodophyta</taxon>
        <taxon>Florideophyceae</taxon>
        <taxon>Rhodymeniophycidae</taxon>
        <taxon>Ceramiales</taxon>
        <taxon>Rhodomelaceae</taxon>
        <taxon>Polysiphonioideae</taxon>
        <taxon>Polysiphonia</taxon>
    </lineage>
</organism>